<proteinExistence type="predicted"/>
<dbReference type="PANTHER" id="PTHR18966">
    <property type="entry name" value="IONOTROPIC GLUTAMATE RECEPTOR"/>
    <property type="match status" value="1"/>
</dbReference>
<evidence type="ECO:0000256" key="1">
    <source>
        <dbReference type="ARBA" id="ARBA00004141"/>
    </source>
</evidence>
<dbReference type="GO" id="GO:0016020">
    <property type="term" value="C:membrane"/>
    <property type="evidence" value="ECO:0007669"/>
    <property type="project" value="UniProtKB-SubCell"/>
</dbReference>
<accession>W9RFR2</accession>
<evidence type="ECO:0000256" key="5">
    <source>
        <dbReference type="ARBA" id="ARBA00023065"/>
    </source>
</evidence>
<keyword evidence="7 14" id="KW-0675">Receptor</keyword>
<dbReference type="FunFam" id="1.10.287.70:FF:000172">
    <property type="entry name" value="Glutamate receptor"/>
    <property type="match status" value="1"/>
</dbReference>
<dbReference type="Pfam" id="PF00060">
    <property type="entry name" value="Lig_chan"/>
    <property type="match status" value="1"/>
</dbReference>
<dbReference type="SUPFAM" id="SSF53850">
    <property type="entry name" value="Periplasmic binding protein-like II"/>
    <property type="match status" value="1"/>
</dbReference>
<protein>
    <submittedName>
        <fullName evidence="14">Glutamate receptor 2.7</fullName>
    </submittedName>
</protein>
<keyword evidence="15" id="KW-1185">Reference proteome</keyword>
<keyword evidence="4 12" id="KW-1133">Transmembrane helix</keyword>
<evidence type="ECO:0000256" key="11">
    <source>
        <dbReference type="SAM" id="MobiDB-lite"/>
    </source>
</evidence>
<evidence type="ECO:0000256" key="4">
    <source>
        <dbReference type="ARBA" id="ARBA00022989"/>
    </source>
</evidence>
<dbReference type="Proteomes" id="UP000030645">
    <property type="component" value="Unassembled WGS sequence"/>
</dbReference>
<dbReference type="CDD" id="cd13686">
    <property type="entry name" value="GluR_Plant"/>
    <property type="match status" value="1"/>
</dbReference>
<organism evidence="14 15">
    <name type="scientific">Morus notabilis</name>
    <dbReference type="NCBI Taxonomy" id="981085"/>
    <lineage>
        <taxon>Eukaryota</taxon>
        <taxon>Viridiplantae</taxon>
        <taxon>Streptophyta</taxon>
        <taxon>Embryophyta</taxon>
        <taxon>Tracheophyta</taxon>
        <taxon>Spermatophyta</taxon>
        <taxon>Magnoliopsida</taxon>
        <taxon>eudicotyledons</taxon>
        <taxon>Gunneridae</taxon>
        <taxon>Pentapetalae</taxon>
        <taxon>rosids</taxon>
        <taxon>fabids</taxon>
        <taxon>Rosales</taxon>
        <taxon>Moraceae</taxon>
        <taxon>Moreae</taxon>
        <taxon>Morus</taxon>
    </lineage>
</organism>
<dbReference type="FunFam" id="3.40.190.10:FF:000054">
    <property type="entry name" value="Glutamate receptor"/>
    <property type="match status" value="1"/>
</dbReference>
<dbReference type="Gene3D" id="3.40.190.10">
    <property type="entry name" value="Periplasmic binding protein-like II"/>
    <property type="match status" value="2"/>
</dbReference>
<feature type="transmembrane region" description="Helical" evidence="12">
    <location>
        <begin position="480"/>
        <end position="499"/>
    </location>
</feature>
<dbReference type="SMART" id="SM00079">
    <property type="entry name" value="PBPe"/>
    <property type="match status" value="1"/>
</dbReference>
<keyword evidence="2" id="KW-0813">Transport</keyword>
<dbReference type="InterPro" id="IPR019594">
    <property type="entry name" value="Glu/Gly-bd"/>
</dbReference>
<keyword evidence="3 12" id="KW-0812">Transmembrane</keyword>
<comment type="subcellular location">
    <subcellularLocation>
        <location evidence="1">Membrane</location>
        <topology evidence="1">Multi-pass membrane protein</topology>
    </subcellularLocation>
</comment>
<evidence type="ECO:0000256" key="8">
    <source>
        <dbReference type="ARBA" id="ARBA00023180"/>
    </source>
</evidence>
<keyword evidence="9" id="KW-1071">Ligand-gated ion channel</keyword>
<evidence type="ECO:0000256" key="12">
    <source>
        <dbReference type="SAM" id="Phobius"/>
    </source>
</evidence>
<keyword evidence="10" id="KW-0407">Ion channel</keyword>
<evidence type="ECO:0000256" key="9">
    <source>
        <dbReference type="ARBA" id="ARBA00023286"/>
    </source>
</evidence>
<keyword evidence="8" id="KW-0325">Glycoprotein</keyword>
<dbReference type="AlphaFoldDB" id="W9RFR2"/>
<evidence type="ECO:0000313" key="14">
    <source>
        <dbReference type="EMBL" id="EXB88541.1"/>
    </source>
</evidence>
<evidence type="ECO:0000256" key="7">
    <source>
        <dbReference type="ARBA" id="ARBA00023170"/>
    </source>
</evidence>
<evidence type="ECO:0000256" key="10">
    <source>
        <dbReference type="ARBA" id="ARBA00023303"/>
    </source>
</evidence>
<feature type="transmembrane region" description="Helical" evidence="12">
    <location>
        <begin position="274"/>
        <end position="292"/>
    </location>
</feature>
<keyword evidence="5" id="KW-0406">Ion transport</keyword>
<dbReference type="Pfam" id="PF10613">
    <property type="entry name" value="Lig_chan-Glu_bd"/>
    <property type="match status" value="1"/>
</dbReference>
<name>W9RFR2_9ROSA</name>
<dbReference type="EMBL" id="KE344975">
    <property type="protein sequence ID" value="EXB88541.1"/>
    <property type="molecule type" value="Genomic_DNA"/>
</dbReference>
<evidence type="ECO:0000256" key="2">
    <source>
        <dbReference type="ARBA" id="ARBA00022448"/>
    </source>
</evidence>
<gene>
    <name evidence="14" type="ORF">L484_008860</name>
</gene>
<dbReference type="InterPro" id="IPR001320">
    <property type="entry name" value="Iontro_rcpt_C"/>
</dbReference>
<feature type="region of interest" description="Disordered" evidence="11">
    <location>
        <begin position="536"/>
        <end position="556"/>
    </location>
</feature>
<evidence type="ECO:0000259" key="13">
    <source>
        <dbReference type="SMART" id="SM00079"/>
    </source>
</evidence>
<feature type="transmembrane region" description="Helical" evidence="12">
    <location>
        <begin position="304"/>
        <end position="322"/>
    </location>
</feature>
<dbReference type="Gene3D" id="1.10.287.70">
    <property type="match status" value="1"/>
</dbReference>
<reference evidence="15" key="1">
    <citation type="submission" date="2013-01" db="EMBL/GenBank/DDBJ databases">
        <title>Draft Genome Sequence of a Mulberry Tree, Morus notabilis C.K. Schneid.</title>
        <authorList>
            <person name="He N."/>
            <person name="Zhao S."/>
        </authorList>
    </citation>
    <scope>NUCLEOTIDE SEQUENCE</scope>
</reference>
<dbReference type="eggNOG" id="KOG1052">
    <property type="taxonomic scope" value="Eukaryota"/>
</dbReference>
<evidence type="ECO:0000313" key="15">
    <source>
        <dbReference type="Proteomes" id="UP000030645"/>
    </source>
</evidence>
<feature type="transmembrane region" description="Helical" evidence="12">
    <location>
        <begin position="244"/>
        <end position="262"/>
    </location>
</feature>
<dbReference type="InterPro" id="IPR015683">
    <property type="entry name" value="Ionotropic_Glu_rcpt"/>
</dbReference>
<evidence type="ECO:0000256" key="6">
    <source>
        <dbReference type="ARBA" id="ARBA00023136"/>
    </source>
</evidence>
<keyword evidence="6 12" id="KW-0472">Membrane</keyword>
<dbReference type="GO" id="GO:0015276">
    <property type="term" value="F:ligand-gated monoatomic ion channel activity"/>
    <property type="evidence" value="ECO:0007669"/>
    <property type="project" value="InterPro"/>
</dbReference>
<evidence type="ECO:0000256" key="3">
    <source>
        <dbReference type="ARBA" id="ARBA00022692"/>
    </source>
</evidence>
<feature type="domain" description="Ionotropic glutamate receptor C-terminal" evidence="13">
    <location>
        <begin position="122"/>
        <end position="457"/>
    </location>
</feature>
<sequence length="606" mass="68654">MASNTSSKEMLEKILSADFEGLSGKVSFEEGKLLHNPIFQVVNVVDNKEKELDQKKGIYNELDFWMPEYGFLESLDAKKGKMENISDFISKNSQELVGSVLWPGNLKNRTPRGWAMPSITKPLRVAVPGGTQFDKFVTVVELNRLSNEDYDGFCIQIFKKVLKRLDYDLPYQFSALDVIAYDELIEAVYNKTYDAVVGDMTILADRLNYVEFTQPYTESGLSMVVPIKSGESAWMFVKPFAWEMWVATLAILVYTMFIVWFLEHPTNPEFSGSLKKQIGTTLWFTFSSLFFAHKERVHSNITRVVVGMWFFVVFILTASYTASLSSLLTVKQLEPDIDIEWLKRTDQKVGCGDSFMRRYLETVLDFKPENIIDVPDEHHYLERFREGNITAAFLEVPYEKVFLNKHCKDYTTTTQRFGGLAFAFQKGSPIARDFSKAILQLSEDGNITSLEKQWLTPSNECLPNSITTNETESLSLKSFWGIYLLSGAISTICFLLSLARLQKNYRHHQQANGANHTTENKMLGLARYFYNDVTNTSQERASPTTTTTSSSNISFSANGMPNLDGSISSTWEFVSTSDATESLGTSPPAEIEITTLNNDNDDITQV</sequence>